<keyword evidence="4" id="KW-1185">Reference proteome</keyword>
<keyword evidence="2" id="KW-0472">Membrane</keyword>
<keyword evidence="2" id="KW-1133">Transmembrane helix</keyword>
<evidence type="ECO:0000313" key="4">
    <source>
        <dbReference type="Proteomes" id="UP000463388"/>
    </source>
</evidence>
<feature type="compositionally biased region" description="Basic residues" evidence="1">
    <location>
        <begin position="22"/>
        <end position="35"/>
    </location>
</feature>
<organism evidence="3 4">
    <name type="scientific">Adlercreutzia mucosicola</name>
    <dbReference type="NCBI Taxonomy" id="580026"/>
    <lineage>
        <taxon>Bacteria</taxon>
        <taxon>Bacillati</taxon>
        <taxon>Actinomycetota</taxon>
        <taxon>Coriobacteriia</taxon>
        <taxon>Eggerthellales</taxon>
        <taxon>Eggerthellaceae</taxon>
        <taxon>Adlercreutzia</taxon>
    </lineage>
</organism>
<feature type="region of interest" description="Disordered" evidence="1">
    <location>
        <begin position="1"/>
        <end position="37"/>
    </location>
</feature>
<dbReference type="RefSeq" id="WP_160347068.1">
    <property type="nucleotide sequence ID" value="NZ_WSRR01000030.1"/>
</dbReference>
<comment type="caution">
    <text evidence="3">The sequence shown here is derived from an EMBL/GenBank/DDBJ whole genome shotgun (WGS) entry which is preliminary data.</text>
</comment>
<accession>A0A6N8JQ59</accession>
<dbReference type="AlphaFoldDB" id="A0A6N8JQ59"/>
<name>A0A6N8JQ59_9ACTN</name>
<feature type="transmembrane region" description="Helical" evidence="2">
    <location>
        <begin position="144"/>
        <end position="164"/>
    </location>
</feature>
<protein>
    <recommendedName>
        <fullName evidence="5">Peptidase C39-like domain-containing protein</fullName>
    </recommendedName>
</protein>
<dbReference type="Proteomes" id="UP000463388">
    <property type="component" value="Unassembled WGS sequence"/>
</dbReference>
<sequence length="358" mass="37294">MIEDAVPGADERGEVTMGAPKVKVHRRKPHSKPKTPKLEAIMPPVASAGAPVSAAAAPAPTAVRTAARSLTSRMRPATSRPVASAWGAFRADPVIAGRSLRGTYLLRAPSVGSFCHYITDGADLAELSTVGLATMMRERRALRCAIIAVLGAAALAAALFVAYFCLTPATADADSPYLTAEVGEAKSTSSALWKAGTIPSLYQADPAWVDMPYGQATLGEAGAAPCALAMAYVAVTGNTDRTPVDFAQWAIDHDLTASGADTVGAYLTSAAPDFGLALTPIKAERRALRHAIVSNTPVLVVTRPGTFAPTAIVVVLDDIDRDSHIVLHDPTSPTRSGKGWLFTDIVGAAEKVFEVRAA</sequence>
<evidence type="ECO:0008006" key="5">
    <source>
        <dbReference type="Google" id="ProtNLM"/>
    </source>
</evidence>
<dbReference type="OrthoDB" id="3178106at2"/>
<evidence type="ECO:0000313" key="3">
    <source>
        <dbReference type="EMBL" id="MVX61742.1"/>
    </source>
</evidence>
<keyword evidence="2" id="KW-0812">Transmembrane</keyword>
<evidence type="ECO:0000256" key="1">
    <source>
        <dbReference type="SAM" id="MobiDB-lite"/>
    </source>
</evidence>
<proteinExistence type="predicted"/>
<evidence type="ECO:0000256" key="2">
    <source>
        <dbReference type="SAM" id="Phobius"/>
    </source>
</evidence>
<gene>
    <name evidence="3" type="ORF">GKZ27_09825</name>
</gene>
<dbReference type="EMBL" id="WSRR01000030">
    <property type="protein sequence ID" value="MVX61742.1"/>
    <property type="molecule type" value="Genomic_DNA"/>
</dbReference>
<reference evidence="3 4" key="1">
    <citation type="submission" date="2019-12" db="EMBL/GenBank/DDBJ databases">
        <title>Microbes associate with the intestines of laboratory mice.</title>
        <authorList>
            <person name="Navarre W."/>
            <person name="Wong E."/>
        </authorList>
    </citation>
    <scope>NUCLEOTIDE SEQUENCE [LARGE SCALE GENOMIC DNA]</scope>
    <source>
        <strain evidence="3 4">NM66_B29</strain>
    </source>
</reference>